<evidence type="ECO:0000313" key="1">
    <source>
        <dbReference type="EMBL" id="KAA0893263.1"/>
    </source>
</evidence>
<name>A0A5A9XKM5_9BACT</name>
<dbReference type="RefSeq" id="WP_149306580.1">
    <property type="nucleotide sequence ID" value="NZ_SRSD01000003.1"/>
</dbReference>
<sequence>MGLTQIDNIEVGMTLASDVHDRTGRLLLGAGVELSQKHLVVLRTWGVMEVNIVGTEDDDPNSRLPAEITHEQLDAAMASLGPLFCNSDVQHPVMRELLRLAALRKATHELC</sequence>
<keyword evidence="2" id="KW-1185">Reference proteome</keyword>
<comment type="caution">
    <text evidence="1">The sequence shown here is derived from an EMBL/GenBank/DDBJ whole genome shotgun (WGS) entry which is preliminary data.</text>
</comment>
<accession>A0A5A9XKM5</accession>
<reference evidence="1 2" key="1">
    <citation type="submission" date="2019-04" db="EMBL/GenBank/DDBJ databases">
        <title>Geobacter ruber sp. nov., ferric-reducing bacteria isolated from paddy soil.</title>
        <authorList>
            <person name="Xu Z."/>
            <person name="Masuda Y."/>
            <person name="Itoh H."/>
            <person name="Senoo K."/>
        </authorList>
    </citation>
    <scope>NUCLEOTIDE SEQUENCE [LARGE SCALE GENOMIC DNA]</scope>
    <source>
        <strain evidence="1 2">Red88</strain>
    </source>
</reference>
<dbReference type="Proteomes" id="UP000324298">
    <property type="component" value="Unassembled WGS sequence"/>
</dbReference>
<dbReference type="AlphaFoldDB" id="A0A5A9XKM5"/>
<protein>
    <submittedName>
        <fullName evidence="1">Uncharacterized protein</fullName>
    </submittedName>
</protein>
<proteinExistence type="predicted"/>
<dbReference type="OrthoDB" id="5397246at2"/>
<evidence type="ECO:0000313" key="2">
    <source>
        <dbReference type="Proteomes" id="UP000324298"/>
    </source>
</evidence>
<organism evidence="1 2">
    <name type="scientific">Oryzomonas rubra</name>
    <dbReference type="NCBI Taxonomy" id="2509454"/>
    <lineage>
        <taxon>Bacteria</taxon>
        <taxon>Pseudomonadati</taxon>
        <taxon>Thermodesulfobacteriota</taxon>
        <taxon>Desulfuromonadia</taxon>
        <taxon>Geobacterales</taxon>
        <taxon>Geobacteraceae</taxon>
        <taxon>Oryzomonas</taxon>
    </lineage>
</organism>
<dbReference type="EMBL" id="SRSD01000003">
    <property type="protein sequence ID" value="KAA0893263.1"/>
    <property type="molecule type" value="Genomic_DNA"/>
</dbReference>
<gene>
    <name evidence="1" type="ORF">ET418_05460</name>
</gene>